<feature type="region of interest" description="Disordered" evidence="1">
    <location>
        <begin position="1"/>
        <end position="51"/>
    </location>
</feature>
<dbReference type="Proteomes" id="UP001295469">
    <property type="component" value="Chromosome C09"/>
</dbReference>
<reference evidence="2" key="1">
    <citation type="submission" date="2021-01" db="EMBL/GenBank/DDBJ databases">
        <authorList>
            <consortium name="Genoscope - CEA"/>
            <person name="William W."/>
        </authorList>
    </citation>
    <scope>NUCLEOTIDE SEQUENCE</scope>
</reference>
<feature type="region of interest" description="Disordered" evidence="1">
    <location>
        <begin position="374"/>
        <end position="411"/>
    </location>
</feature>
<evidence type="ECO:0000313" key="2">
    <source>
        <dbReference type="EMBL" id="CAF1715513.1"/>
    </source>
</evidence>
<accession>A0A816IXJ4</accession>
<gene>
    <name evidence="2" type="ORF">DARMORV10_C09P02930.1</name>
</gene>
<protein>
    <submittedName>
        <fullName evidence="2">(rape) hypothetical protein</fullName>
    </submittedName>
</protein>
<proteinExistence type="predicted"/>
<evidence type="ECO:0000256" key="1">
    <source>
        <dbReference type="SAM" id="MobiDB-lite"/>
    </source>
</evidence>
<sequence length="411" mass="46089">MATSPSDKLVQDQEVGTEEVDPVKTTEKEDKARTEEDEVRTEEQEVQTEEEAIESLLASTRNLTIQDAESDQGTENHNPQEQSMVHPKLYDRSRTFNLCILSLFRSVSCPTSNVGLGLDVVLLLLSTDPSLDQIRRSGQRMERGSTSSSRDQNQNRPLVLPNPPPSAQTSRQMMMMPPRLGPSVPPYQQDPFGLPQPRWLVVDHFYSDGLGLYGALWRFRTITPFLPNQNTYPHQLVPMELPGQPGTVLVCYSQSFGVLRQGQLVPHHEAPPMRPQQNQFRSLPPMRPMLPQDDFVVNLGQVPVRPMMYYQEQNQIVPNAGISQPPLWPSLPQLGAPMMQPPVLLYPPPIVNAVPVRPVMNQGGQRFRFPMIQQHQGSPSAPWPEQNQQLQSPRESQGSNDGPFSSGGSQD</sequence>
<feature type="compositionally biased region" description="Acidic residues" evidence="1">
    <location>
        <begin position="35"/>
        <end position="51"/>
    </location>
</feature>
<dbReference type="EMBL" id="HG994373">
    <property type="protein sequence ID" value="CAF1715513.1"/>
    <property type="molecule type" value="Genomic_DNA"/>
</dbReference>
<dbReference type="AlphaFoldDB" id="A0A816IXJ4"/>
<feature type="region of interest" description="Disordered" evidence="1">
    <location>
        <begin position="135"/>
        <end position="176"/>
    </location>
</feature>
<feature type="region of interest" description="Disordered" evidence="1">
    <location>
        <begin position="68"/>
        <end position="87"/>
    </location>
</feature>
<feature type="compositionally biased region" description="Basic and acidic residues" evidence="1">
    <location>
        <begin position="21"/>
        <end position="34"/>
    </location>
</feature>
<feature type="compositionally biased region" description="Polar residues" evidence="1">
    <location>
        <begin position="144"/>
        <end position="156"/>
    </location>
</feature>
<feature type="compositionally biased region" description="Polar residues" evidence="1">
    <location>
        <begin position="68"/>
        <end position="83"/>
    </location>
</feature>
<name>A0A816IXJ4_BRANA</name>
<organism evidence="2">
    <name type="scientific">Brassica napus</name>
    <name type="common">Rape</name>
    <dbReference type="NCBI Taxonomy" id="3708"/>
    <lineage>
        <taxon>Eukaryota</taxon>
        <taxon>Viridiplantae</taxon>
        <taxon>Streptophyta</taxon>
        <taxon>Embryophyta</taxon>
        <taxon>Tracheophyta</taxon>
        <taxon>Spermatophyta</taxon>
        <taxon>Magnoliopsida</taxon>
        <taxon>eudicotyledons</taxon>
        <taxon>Gunneridae</taxon>
        <taxon>Pentapetalae</taxon>
        <taxon>rosids</taxon>
        <taxon>malvids</taxon>
        <taxon>Brassicales</taxon>
        <taxon>Brassicaceae</taxon>
        <taxon>Brassiceae</taxon>
        <taxon>Brassica</taxon>
    </lineage>
</organism>